<dbReference type="AlphaFoldDB" id="A0A6J1P5L4"/>
<dbReference type="Proteomes" id="UP001652582">
    <property type="component" value="Chromosome 5"/>
</dbReference>
<accession>A0A6J1P5L4</accession>
<evidence type="ECO:0000259" key="2">
    <source>
        <dbReference type="Pfam" id="PF21107"/>
    </source>
</evidence>
<dbReference type="RefSeq" id="XP_023953122.1">
    <property type="nucleotide sequence ID" value="XM_024097354.2"/>
</dbReference>
<sequence>MGDLSASDCSWKKMVIAKSNNEWFTSIVKSEPDESMDAIMNTNNLSVEEDPFNFEIKKENNVDCNEKSSDEDSDGSAPMEIVESFLSPEITKKRRISVGPKNETPEERAARLAKMSAYAAKRLANESPDQRAQRLKRMSEYAAKRLAQETSEQRAKRLARMSAYAARRLASESPEQRALRLSRMSAYAARRQAMKKVMASPRHLNTTGVDMNTDFVAINSANDNQS</sequence>
<dbReference type="KEGG" id="bany:112056869"/>
<name>A0A6J1P5L4_BICAN</name>
<evidence type="ECO:0000313" key="3">
    <source>
        <dbReference type="Proteomes" id="UP001652582"/>
    </source>
</evidence>
<feature type="compositionally biased region" description="Basic and acidic residues" evidence="1">
    <location>
        <begin position="58"/>
        <end position="70"/>
    </location>
</feature>
<feature type="region of interest" description="Disordered" evidence="1">
    <location>
        <begin position="58"/>
        <end position="78"/>
    </location>
</feature>
<dbReference type="CTD" id="692516"/>
<feature type="domain" description="STPR" evidence="2">
    <location>
        <begin position="107"/>
        <end position="177"/>
    </location>
</feature>
<dbReference type="GeneID" id="112056869"/>
<dbReference type="OrthoDB" id="10057854at2759"/>
<protein>
    <submittedName>
        <fullName evidence="4">Uncharacterized protein LOC112056869</fullName>
    </submittedName>
</protein>
<evidence type="ECO:0000256" key="1">
    <source>
        <dbReference type="SAM" id="MobiDB-lite"/>
    </source>
</evidence>
<keyword evidence="3" id="KW-1185">Reference proteome</keyword>
<evidence type="ECO:0000313" key="4">
    <source>
        <dbReference type="RefSeq" id="XP_023953122.1"/>
    </source>
</evidence>
<organism evidence="3 4">
    <name type="scientific">Bicyclus anynana</name>
    <name type="common">Squinting bush brown butterfly</name>
    <dbReference type="NCBI Taxonomy" id="110368"/>
    <lineage>
        <taxon>Eukaryota</taxon>
        <taxon>Metazoa</taxon>
        <taxon>Ecdysozoa</taxon>
        <taxon>Arthropoda</taxon>
        <taxon>Hexapoda</taxon>
        <taxon>Insecta</taxon>
        <taxon>Pterygota</taxon>
        <taxon>Neoptera</taxon>
        <taxon>Endopterygota</taxon>
        <taxon>Lepidoptera</taxon>
        <taxon>Glossata</taxon>
        <taxon>Ditrysia</taxon>
        <taxon>Papilionoidea</taxon>
        <taxon>Nymphalidae</taxon>
        <taxon>Satyrinae</taxon>
        <taxon>Satyrini</taxon>
        <taxon>Mycalesina</taxon>
        <taxon>Bicyclus</taxon>
    </lineage>
</organism>
<gene>
    <name evidence="4" type="primary">LOC112056869</name>
</gene>
<reference evidence="4" key="1">
    <citation type="submission" date="2025-08" db="UniProtKB">
        <authorList>
            <consortium name="RefSeq"/>
        </authorList>
    </citation>
    <scope>IDENTIFICATION</scope>
</reference>
<dbReference type="InterPro" id="IPR048998">
    <property type="entry name" value="STPR"/>
</dbReference>
<proteinExistence type="predicted"/>
<dbReference type="Pfam" id="PF21107">
    <property type="entry name" value="STPRs"/>
    <property type="match status" value="1"/>
</dbReference>